<keyword evidence="8" id="KW-0966">Cell projection</keyword>
<evidence type="ECO:0000313" key="11">
    <source>
        <dbReference type="EMBL" id="CAD8090111.1"/>
    </source>
</evidence>
<evidence type="ECO:0000256" key="8">
    <source>
        <dbReference type="ARBA" id="ARBA00023273"/>
    </source>
</evidence>
<comment type="caution">
    <text evidence="11">The sequence shown here is derived from an EMBL/GenBank/DDBJ whole genome shotgun (WGS) entry which is preliminary data.</text>
</comment>
<evidence type="ECO:0000256" key="3">
    <source>
        <dbReference type="ARBA" id="ARBA00022490"/>
    </source>
</evidence>
<evidence type="ECO:0000256" key="2">
    <source>
        <dbReference type="ARBA" id="ARBA00006737"/>
    </source>
</evidence>
<keyword evidence="7" id="KW-0206">Cytoskeleton</keyword>
<evidence type="ECO:0000256" key="9">
    <source>
        <dbReference type="SAM" id="Coils"/>
    </source>
</evidence>
<feature type="coiled-coil region" evidence="9">
    <location>
        <begin position="242"/>
        <end position="283"/>
    </location>
</feature>
<keyword evidence="5" id="KW-0282">Flagellum</keyword>
<evidence type="ECO:0000256" key="6">
    <source>
        <dbReference type="ARBA" id="ARBA00023069"/>
    </source>
</evidence>
<reference evidence="11" key="1">
    <citation type="submission" date="2021-01" db="EMBL/GenBank/DDBJ databases">
        <authorList>
            <consortium name="Genoscope - CEA"/>
            <person name="William W."/>
        </authorList>
    </citation>
    <scope>NUCLEOTIDE SEQUENCE</scope>
</reference>
<feature type="region of interest" description="Disordered" evidence="10">
    <location>
        <begin position="551"/>
        <end position="578"/>
    </location>
</feature>
<keyword evidence="3" id="KW-0963">Cytoplasm</keyword>
<protein>
    <submittedName>
        <fullName evidence="11">Uncharacterized protein</fullName>
    </submittedName>
</protein>
<dbReference type="EMBL" id="CAJJDM010000088">
    <property type="protein sequence ID" value="CAD8090111.1"/>
    <property type="molecule type" value="Genomic_DNA"/>
</dbReference>
<feature type="coiled-coil region" evidence="9">
    <location>
        <begin position="90"/>
        <end position="117"/>
    </location>
</feature>
<proteinExistence type="inferred from homology"/>
<dbReference type="PANTHER" id="PTHR21648:SF0">
    <property type="entry name" value="RADIAL SPOKE HEAD PROTEIN 3 HOMOLOG"/>
    <property type="match status" value="1"/>
</dbReference>
<name>A0A8S1NIZ8_PARPR</name>
<comment type="similarity">
    <text evidence="2">Belongs to the flagellar radial spoke RSP3 family.</text>
</comment>
<organism evidence="11 12">
    <name type="scientific">Paramecium primaurelia</name>
    <dbReference type="NCBI Taxonomy" id="5886"/>
    <lineage>
        <taxon>Eukaryota</taxon>
        <taxon>Sar</taxon>
        <taxon>Alveolata</taxon>
        <taxon>Ciliophora</taxon>
        <taxon>Intramacronucleata</taxon>
        <taxon>Oligohymenophorea</taxon>
        <taxon>Peniculida</taxon>
        <taxon>Parameciidae</taxon>
        <taxon>Paramecium</taxon>
    </lineage>
</organism>
<accession>A0A8S1NIZ8</accession>
<gene>
    <name evidence="11" type="ORF">PPRIM_AZ9-3.1.T0850103</name>
</gene>
<keyword evidence="9" id="KW-0175">Coiled coil</keyword>
<evidence type="ECO:0000256" key="4">
    <source>
        <dbReference type="ARBA" id="ARBA00022553"/>
    </source>
</evidence>
<sequence length="679" mass="80615">MQAQANVYQFEAEPQVSHPKYRDQDIYEDLTDLPDDESKIKPDYYIDRPPTPEYKPLPKGIDVETQIESYEPDLFDYILEVEPVLQVLVGKSVEQARMELIEELEREELRIQKAAFEKKRNAELMVTQRMEAAYVRRKEERERRVLQHKLYQDQMKLSQQKFIARTLSKNVVKGVNYRILKDLENLGLLKNDYLLELKVHSLPWLIQRIKQNCESNQNCLDNFNNLLNEVQTPITQQHQSFYQQEQQRRKAILDERERIRIEIEERKKRKAEIKRRRALKEKREIQRGAFYNLTLSKAESLNQIFQANIQEGTTEIGQKGIVLHLDLFLLLAEGLDLITGDQLDQIDESIIQTIWMDILMNKCNTFNITINSSLQQIIQEAFAKMEEDLYIFEKNSKQATIDQLKNQTPFWASYVSQQYVPNIRKIILNKLLDGFFDIYFKSVNYKEPKAKTEVKIKTEEADQQQQNDQPPPQQTEDQQQQQQQQQQPDQIEQQPIEDEYQKPEITQHDLDMVEAKKKINLIFKQPQNQLENVTAVVNLLVPCFVEEQPEQQQDQINQDSQQQTTEQQQTIEQQQQEINEPVKPVGKWDFDPKTIDIYDGEQPLIQEGERQVVDCLFQYAFQEQVIVNDERAVEFCRFQIYTYLKEKLESFLNIPEFQSLQFKKLKYSNLNVPIYDFEL</sequence>
<keyword evidence="6" id="KW-0969">Cilium</keyword>
<feature type="compositionally biased region" description="Low complexity" evidence="10">
    <location>
        <begin position="463"/>
        <end position="492"/>
    </location>
</feature>
<dbReference type="GO" id="GO:0005929">
    <property type="term" value="C:cilium"/>
    <property type="evidence" value="ECO:0007669"/>
    <property type="project" value="TreeGrafter"/>
</dbReference>
<evidence type="ECO:0000256" key="1">
    <source>
        <dbReference type="ARBA" id="ARBA00004611"/>
    </source>
</evidence>
<evidence type="ECO:0000256" key="5">
    <source>
        <dbReference type="ARBA" id="ARBA00022846"/>
    </source>
</evidence>
<keyword evidence="12" id="KW-1185">Reference proteome</keyword>
<dbReference type="OMA" id="CRFQIYT"/>
<dbReference type="Pfam" id="PF06098">
    <property type="entry name" value="Radial_spoke_3"/>
    <property type="match status" value="1"/>
</dbReference>
<dbReference type="InterPro" id="IPR009290">
    <property type="entry name" value="Radial_spoke_3"/>
</dbReference>
<evidence type="ECO:0000313" key="12">
    <source>
        <dbReference type="Proteomes" id="UP000688137"/>
    </source>
</evidence>
<dbReference type="PANTHER" id="PTHR21648">
    <property type="entry name" value="FLAGELLAR RADIAL SPOKE PROTEIN 3"/>
    <property type="match status" value="1"/>
</dbReference>
<evidence type="ECO:0000256" key="10">
    <source>
        <dbReference type="SAM" id="MobiDB-lite"/>
    </source>
</evidence>
<keyword evidence="4" id="KW-0597">Phosphoprotein</keyword>
<dbReference type="AlphaFoldDB" id="A0A8S1NIZ8"/>
<feature type="region of interest" description="Disordered" evidence="10">
    <location>
        <begin position="454"/>
        <end position="492"/>
    </location>
</feature>
<dbReference type="Proteomes" id="UP000688137">
    <property type="component" value="Unassembled WGS sequence"/>
</dbReference>
<evidence type="ECO:0000256" key="7">
    <source>
        <dbReference type="ARBA" id="ARBA00023212"/>
    </source>
</evidence>
<comment type="subcellular location">
    <subcellularLocation>
        <location evidence="1">Cytoplasm</location>
        <location evidence="1">Cytoskeleton</location>
        <location evidence="1">Flagellum axoneme</location>
    </subcellularLocation>
</comment>